<dbReference type="AlphaFoldDB" id="H1Y3P0"/>
<keyword evidence="1" id="KW-1133">Transmembrane helix</keyword>
<evidence type="ECO:0000256" key="1">
    <source>
        <dbReference type="SAM" id="Phobius"/>
    </source>
</evidence>
<dbReference type="EMBL" id="CM001403">
    <property type="protein sequence ID" value="EHQ30302.1"/>
    <property type="molecule type" value="Genomic_DNA"/>
</dbReference>
<dbReference type="HOGENOM" id="CLU_119550_0_0_10"/>
<evidence type="ECO:0000313" key="2">
    <source>
        <dbReference type="EMBL" id="EHQ30302.1"/>
    </source>
</evidence>
<dbReference type="Proteomes" id="UP000002774">
    <property type="component" value="Chromosome"/>
</dbReference>
<feature type="transmembrane region" description="Helical" evidence="1">
    <location>
        <begin position="12"/>
        <end position="28"/>
    </location>
</feature>
<keyword evidence="1" id="KW-0812">Transmembrane</keyword>
<keyword evidence="1" id="KW-0472">Membrane</keyword>
<name>H1Y3P0_9SPHI</name>
<organism evidence="2 3">
    <name type="scientific">Mucilaginibacter paludis DSM 18603</name>
    <dbReference type="NCBI Taxonomy" id="714943"/>
    <lineage>
        <taxon>Bacteria</taxon>
        <taxon>Pseudomonadati</taxon>
        <taxon>Bacteroidota</taxon>
        <taxon>Sphingobacteriia</taxon>
        <taxon>Sphingobacteriales</taxon>
        <taxon>Sphingobacteriaceae</taxon>
        <taxon>Mucilaginibacter</taxon>
    </lineage>
</organism>
<proteinExistence type="predicted"/>
<reference evidence="2" key="1">
    <citation type="submission" date="2011-09" db="EMBL/GenBank/DDBJ databases">
        <title>The permanent draft genome of Mucilaginibacter paludis DSM 18603.</title>
        <authorList>
            <consortium name="US DOE Joint Genome Institute (JGI-PGF)"/>
            <person name="Lucas S."/>
            <person name="Han J."/>
            <person name="Lapidus A."/>
            <person name="Bruce D."/>
            <person name="Goodwin L."/>
            <person name="Pitluck S."/>
            <person name="Peters L."/>
            <person name="Kyrpides N."/>
            <person name="Mavromatis K."/>
            <person name="Ivanova N."/>
            <person name="Mikhailova N."/>
            <person name="Held B."/>
            <person name="Detter J.C."/>
            <person name="Tapia R."/>
            <person name="Han C."/>
            <person name="Land M."/>
            <person name="Hauser L."/>
            <person name="Markowitz V."/>
            <person name="Cheng J.-F."/>
            <person name="Hugenholtz P."/>
            <person name="Woyke T."/>
            <person name="Wu D."/>
            <person name="Tindall B."/>
            <person name="Brambilla E."/>
            <person name="Klenk H.-P."/>
            <person name="Eisen J.A."/>
        </authorList>
    </citation>
    <scope>NUCLEOTIDE SEQUENCE [LARGE SCALE GENOMIC DNA]</scope>
    <source>
        <strain evidence="2">DSM 18603</strain>
    </source>
</reference>
<protein>
    <submittedName>
        <fullName evidence="2">Uncharacterized protein</fullName>
    </submittedName>
</protein>
<keyword evidence="3" id="KW-1185">Reference proteome</keyword>
<evidence type="ECO:0000313" key="3">
    <source>
        <dbReference type="Proteomes" id="UP000002774"/>
    </source>
</evidence>
<accession>H1Y3P0</accession>
<gene>
    <name evidence="2" type="ORF">Mucpa_6246</name>
</gene>
<sequence length="220" mass="25389">MDIVALFTLGRYALLCFYNLILSLYYYAELTVETIKSKDNLLPHLSVAISKNKLLLLTDLLYNEMFDVKELICLTLVPEKEVAFRASWLMENLILRDSFRYINEIDELVLNFCRIGNKSCQRHYAKIIMHLTDGRRPKMISDKVALLNLEPVAERCFDLLIDTKTPVAVKTFCLQILFNLRLRYSWIGDMLIEQLNLMMNAGKPGIKAKCRNLISCLVAG</sequence>
<dbReference type="STRING" id="714943.Mucpa_6246"/>